<keyword evidence="2" id="KW-1185">Reference proteome</keyword>
<comment type="caution">
    <text evidence="1">The sequence shown here is derived from an EMBL/GenBank/DDBJ whole genome shotgun (WGS) entry which is preliminary data.</text>
</comment>
<dbReference type="RefSeq" id="WP_163249354.1">
    <property type="nucleotide sequence ID" value="NZ_SXDP01000006.1"/>
</dbReference>
<evidence type="ECO:0000313" key="2">
    <source>
        <dbReference type="Proteomes" id="UP000473885"/>
    </source>
</evidence>
<accession>A0A6M0RAJ5</accession>
<protein>
    <submittedName>
        <fullName evidence="1">Uncharacterized protein</fullName>
    </submittedName>
</protein>
<name>A0A6M0RAJ5_9CLOT</name>
<dbReference type="InterPro" id="IPR027417">
    <property type="entry name" value="P-loop_NTPase"/>
</dbReference>
<sequence>MDTVILQYDYRPKKLFNTLLLLPTCYWLLKSSVVDKNKKEWSPNYNSTCMEIRNQELNILQKEISMPYFDINVQELMECNISVGYIDKIKDFVDIKVGKEIYKNELNTILYDPPGTGKTYNTVSYAVAIIERQDPDIIKGESYESIKKRYKNHMKSQQVDFCTFHQSYAYEKFIEGIKPVIAKENNIQVLECNKIGANAIEDRIFKSICNKAKQNPNENYVLIIDEIYLKYLEDS</sequence>
<dbReference type="InterPro" id="IPR052934">
    <property type="entry name" value="Methyl-DNA_Rec/Restrict_Enz"/>
</dbReference>
<dbReference type="AlphaFoldDB" id="A0A6M0RAJ5"/>
<dbReference type="PANTHER" id="PTHR37291:SF1">
    <property type="entry name" value="TYPE IV METHYL-DIRECTED RESTRICTION ENZYME ECOKMCRB SUBUNIT"/>
    <property type="match status" value="1"/>
</dbReference>
<organism evidence="1 2">
    <name type="scientific">Clostridium niameyense</name>
    <dbReference type="NCBI Taxonomy" id="1622073"/>
    <lineage>
        <taxon>Bacteria</taxon>
        <taxon>Bacillati</taxon>
        <taxon>Bacillota</taxon>
        <taxon>Clostridia</taxon>
        <taxon>Eubacteriales</taxon>
        <taxon>Clostridiaceae</taxon>
        <taxon>Clostridium</taxon>
    </lineage>
</organism>
<evidence type="ECO:0000313" key="1">
    <source>
        <dbReference type="EMBL" id="NEZ47284.1"/>
    </source>
</evidence>
<reference evidence="1 2" key="1">
    <citation type="submission" date="2019-04" db="EMBL/GenBank/DDBJ databases">
        <title>Genome sequencing of Clostridium botulinum Groups I-IV and Clostridium butyricum.</title>
        <authorList>
            <person name="Brunt J."/>
            <person name="Van Vliet A.H.M."/>
            <person name="Stringer S.C."/>
            <person name="Carter A.T."/>
            <person name="Peck M.W."/>
        </authorList>
    </citation>
    <scope>NUCLEOTIDE SEQUENCE [LARGE SCALE GENOMIC DNA]</scope>
    <source>
        <strain evidence="1 2">IFR 18/094</strain>
    </source>
</reference>
<dbReference type="EMBL" id="SXDP01000006">
    <property type="protein sequence ID" value="NEZ47284.1"/>
    <property type="molecule type" value="Genomic_DNA"/>
</dbReference>
<dbReference type="SUPFAM" id="SSF52540">
    <property type="entry name" value="P-loop containing nucleoside triphosphate hydrolases"/>
    <property type="match status" value="1"/>
</dbReference>
<proteinExistence type="predicted"/>
<dbReference type="Proteomes" id="UP000473885">
    <property type="component" value="Unassembled WGS sequence"/>
</dbReference>
<dbReference type="PANTHER" id="PTHR37291">
    <property type="entry name" value="5-METHYLCYTOSINE-SPECIFIC RESTRICTION ENZYME B"/>
    <property type="match status" value="1"/>
</dbReference>
<gene>
    <name evidence="1" type="ORF">FDF74_08710</name>
</gene>